<evidence type="ECO:0000259" key="1">
    <source>
        <dbReference type="PROSITE" id="PS50177"/>
    </source>
</evidence>
<evidence type="ECO:0000313" key="3">
    <source>
        <dbReference type="Proteomes" id="UP001314169"/>
    </source>
</evidence>
<accession>A0ABP0A7A2</accession>
<dbReference type="CDD" id="cd00780">
    <property type="entry name" value="NTF2"/>
    <property type="match status" value="1"/>
</dbReference>
<protein>
    <recommendedName>
        <fullName evidence="1">NTF2 domain-containing protein</fullName>
    </recommendedName>
</protein>
<keyword evidence="3" id="KW-1185">Reference proteome</keyword>
<feature type="domain" description="NTF2" evidence="1">
    <location>
        <begin position="68"/>
        <end position="187"/>
    </location>
</feature>
<dbReference type="PANTHER" id="PTHR12612">
    <property type="entry name" value="NUCLEAR TRANSPORT FACTOR 2"/>
    <property type="match status" value="1"/>
</dbReference>
<name>A0ABP0A7A2_PIPNA</name>
<dbReference type="Proteomes" id="UP001314169">
    <property type="component" value="Chromosome 5"/>
</dbReference>
<dbReference type="SUPFAM" id="SSF54427">
    <property type="entry name" value="NTF2-like"/>
    <property type="match status" value="1"/>
</dbReference>
<evidence type="ECO:0000313" key="2">
    <source>
        <dbReference type="EMBL" id="CAK6445813.1"/>
    </source>
</evidence>
<sequence length="192" mass="20966">MGPVLRGAVVRHGGRRKRAAATAHADPGLGRRSPGSLGCRKHLGGGLLGEPEMACVDFESYVDPACRAAEQFVNVYCTTVDKRRRLPPRLYLGSAILVRNGNALSGLESWSAVFEMLPSSEFQISVVDCQPVRREATPSQTTVLVVIWRMVKSEGNKQRDFNQNFILTAQASPSNTGWAIASDCFRFQDPAC</sequence>
<dbReference type="Pfam" id="PF02136">
    <property type="entry name" value="NTF2"/>
    <property type="match status" value="1"/>
</dbReference>
<gene>
    <name evidence="2" type="ORF">MPIPNATIZW_LOCUS14119</name>
</gene>
<organism evidence="2 3">
    <name type="scientific">Pipistrellus nathusii</name>
    <name type="common">Nathusius' pipistrelle</name>
    <dbReference type="NCBI Taxonomy" id="59473"/>
    <lineage>
        <taxon>Eukaryota</taxon>
        <taxon>Metazoa</taxon>
        <taxon>Chordata</taxon>
        <taxon>Craniata</taxon>
        <taxon>Vertebrata</taxon>
        <taxon>Euteleostomi</taxon>
        <taxon>Mammalia</taxon>
        <taxon>Eutheria</taxon>
        <taxon>Laurasiatheria</taxon>
        <taxon>Chiroptera</taxon>
        <taxon>Yangochiroptera</taxon>
        <taxon>Vespertilionidae</taxon>
        <taxon>Pipistrellus</taxon>
    </lineage>
</organism>
<dbReference type="Gene3D" id="3.10.450.50">
    <property type="match status" value="1"/>
</dbReference>
<proteinExistence type="predicted"/>
<dbReference type="PROSITE" id="PS50177">
    <property type="entry name" value="NTF2_DOMAIN"/>
    <property type="match status" value="1"/>
</dbReference>
<dbReference type="InterPro" id="IPR032710">
    <property type="entry name" value="NTF2-like_dom_sf"/>
</dbReference>
<dbReference type="InterPro" id="IPR045875">
    <property type="entry name" value="NTF2"/>
</dbReference>
<dbReference type="InterPro" id="IPR018222">
    <property type="entry name" value="Nuclear_transport_factor_2_euk"/>
</dbReference>
<dbReference type="InterPro" id="IPR002075">
    <property type="entry name" value="NTF2_dom"/>
</dbReference>
<dbReference type="EMBL" id="OY882862">
    <property type="protein sequence ID" value="CAK6445813.1"/>
    <property type="molecule type" value="Genomic_DNA"/>
</dbReference>
<reference evidence="2" key="1">
    <citation type="submission" date="2023-12" db="EMBL/GenBank/DDBJ databases">
        <authorList>
            <person name="Brown T."/>
        </authorList>
    </citation>
    <scope>NUCLEOTIDE SEQUENCE</scope>
</reference>